<sequence length="275" mass="33019">MESILDETYIFRSNYPRGLYVSLLKQKVDFTTEEIVILGAFFPELLLRMGTNFYKNYIIQPFRLKMLSNGDKSKELMNRCDHLIEKYNDVSVVGVEQDILSNVSQNNLNEFLTSHFYYYSMNKWFWHYYEQVKHPKSHSLHLQAIDMTYFEKDLSLLRERFKEAFLSTSDKEKHQRLWNKLGVMLTLKEDYENAYKAIETSIQDLIFIEDINEKNCRHAESLNALALYYYRIRDKEKAILFIKEAITILNKCDVSYERRIQILKNLEYNDKILQK</sequence>
<dbReference type="Proteomes" id="UP001518925">
    <property type="component" value="Unassembled WGS sequence"/>
</dbReference>
<dbReference type="InterPro" id="IPR011990">
    <property type="entry name" value="TPR-like_helical_dom_sf"/>
</dbReference>
<protein>
    <submittedName>
        <fullName evidence="1">Tetratricopeptide repeat protein</fullName>
    </submittedName>
</protein>
<name>A0ABS2DKZ9_9BACI</name>
<keyword evidence="2" id="KW-1185">Reference proteome</keyword>
<reference evidence="1 2" key="1">
    <citation type="submission" date="2021-02" db="EMBL/GenBank/DDBJ databases">
        <title>Bacillus sp. RD4P76, an endophyte from a halophyte.</title>
        <authorList>
            <person name="Sun J.-Q."/>
        </authorList>
    </citation>
    <scope>NUCLEOTIDE SEQUENCE [LARGE SCALE GENOMIC DNA]</scope>
    <source>
        <strain evidence="1 2">RD4P76</strain>
    </source>
</reference>
<dbReference type="RefSeq" id="WP_204204483.1">
    <property type="nucleotide sequence ID" value="NZ_JAFELM010000039.1"/>
</dbReference>
<evidence type="ECO:0000313" key="1">
    <source>
        <dbReference type="EMBL" id="MBM6619128.1"/>
    </source>
</evidence>
<organism evidence="1 2">
    <name type="scientific">Bacillus suaedaesalsae</name>
    <dbReference type="NCBI Taxonomy" id="2810349"/>
    <lineage>
        <taxon>Bacteria</taxon>
        <taxon>Bacillati</taxon>
        <taxon>Bacillota</taxon>
        <taxon>Bacilli</taxon>
        <taxon>Bacillales</taxon>
        <taxon>Bacillaceae</taxon>
        <taxon>Bacillus</taxon>
    </lineage>
</organism>
<proteinExistence type="predicted"/>
<dbReference type="Gene3D" id="1.25.40.10">
    <property type="entry name" value="Tetratricopeptide repeat domain"/>
    <property type="match status" value="1"/>
</dbReference>
<comment type="caution">
    <text evidence="1">The sequence shown here is derived from an EMBL/GenBank/DDBJ whole genome shotgun (WGS) entry which is preliminary data.</text>
</comment>
<gene>
    <name evidence="1" type="ORF">JR050_15780</name>
</gene>
<dbReference type="EMBL" id="JAFELM010000039">
    <property type="protein sequence ID" value="MBM6619128.1"/>
    <property type="molecule type" value="Genomic_DNA"/>
</dbReference>
<accession>A0ABS2DKZ9</accession>
<evidence type="ECO:0000313" key="2">
    <source>
        <dbReference type="Proteomes" id="UP001518925"/>
    </source>
</evidence>
<dbReference type="SUPFAM" id="SSF48452">
    <property type="entry name" value="TPR-like"/>
    <property type="match status" value="1"/>
</dbReference>